<keyword evidence="2" id="KW-1185">Reference proteome</keyword>
<evidence type="ECO:0000313" key="1">
    <source>
        <dbReference type="EMBL" id="SHK92590.1"/>
    </source>
</evidence>
<proteinExistence type="predicted"/>
<dbReference type="STRING" id="758803.SAMN05421803_14319"/>
<dbReference type="EMBL" id="FQZK01000043">
    <property type="protein sequence ID" value="SHK92590.1"/>
    <property type="molecule type" value="Genomic_DNA"/>
</dbReference>
<dbReference type="RefSeq" id="WP_073384348.1">
    <property type="nucleotide sequence ID" value="NZ_FQZK01000043.1"/>
</dbReference>
<dbReference type="Proteomes" id="UP000184452">
    <property type="component" value="Unassembled WGS sequence"/>
</dbReference>
<name>A0A1M6WFQ5_9ACTN</name>
<evidence type="ECO:0000313" key="2">
    <source>
        <dbReference type="Proteomes" id="UP000184452"/>
    </source>
</evidence>
<reference evidence="1 2" key="1">
    <citation type="submission" date="2016-11" db="EMBL/GenBank/DDBJ databases">
        <authorList>
            <person name="Jaros S."/>
            <person name="Januszkiewicz K."/>
            <person name="Wedrychowicz H."/>
        </authorList>
    </citation>
    <scope>NUCLEOTIDE SEQUENCE [LARGE SCALE GENOMIC DNA]</scope>
    <source>
        <strain evidence="1 2">CGMCC 4.5723</strain>
    </source>
</reference>
<gene>
    <name evidence="1" type="ORF">SAMN05421803_14319</name>
</gene>
<accession>A0A1M6WFQ5</accession>
<sequence length="100" mass="11086">MRKNEPTRLVATPAVRGCQRCDWEIWSDSVVVAELEQAAHRVEAHASLPERLRIQHLVAYYRELLGALPTRLLVLAVHHVLDGPARSPLALTAHIPGEAA</sequence>
<organism evidence="1 2">
    <name type="scientific">Nocardiopsis flavescens</name>
    <dbReference type="NCBI Taxonomy" id="758803"/>
    <lineage>
        <taxon>Bacteria</taxon>
        <taxon>Bacillati</taxon>
        <taxon>Actinomycetota</taxon>
        <taxon>Actinomycetes</taxon>
        <taxon>Streptosporangiales</taxon>
        <taxon>Nocardiopsidaceae</taxon>
        <taxon>Nocardiopsis</taxon>
    </lineage>
</organism>
<protein>
    <submittedName>
        <fullName evidence="1">Uncharacterized protein</fullName>
    </submittedName>
</protein>
<dbReference type="AlphaFoldDB" id="A0A1M6WFQ5"/>